<dbReference type="Pfam" id="PF10109">
    <property type="entry name" value="Phage_TAC_7"/>
    <property type="match status" value="1"/>
</dbReference>
<dbReference type="EMBL" id="FMXQ01000013">
    <property type="protein sequence ID" value="SDB57521.1"/>
    <property type="molecule type" value="Genomic_DNA"/>
</dbReference>
<proteinExistence type="predicted"/>
<dbReference type="Proteomes" id="UP000199071">
    <property type="component" value="Unassembled WGS sequence"/>
</dbReference>
<evidence type="ECO:0000313" key="1">
    <source>
        <dbReference type="EMBL" id="SDB57521.1"/>
    </source>
</evidence>
<dbReference type="AlphaFoldDB" id="A0A1G6EJ97"/>
<organism evidence="1 2">
    <name type="scientific">Bauldia litoralis</name>
    <dbReference type="NCBI Taxonomy" id="665467"/>
    <lineage>
        <taxon>Bacteria</taxon>
        <taxon>Pseudomonadati</taxon>
        <taxon>Pseudomonadota</taxon>
        <taxon>Alphaproteobacteria</taxon>
        <taxon>Hyphomicrobiales</taxon>
        <taxon>Kaistiaceae</taxon>
        <taxon>Bauldia</taxon>
    </lineage>
</organism>
<evidence type="ECO:0000313" key="2">
    <source>
        <dbReference type="Proteomes" id="UP000199071"/>
    </source>
</evidence>
<dbReference type="STRING" id="665467.SAMN02982931_04574"/>
<protein>
    <submittedName>
        <fullName evidence="1">Phage tail assembly chaperone protein, E, or 41 or 14</fullName>
    </submittedName>
</protein>
<reference evidence="1 2" key="1">
    <citation type="submission" date="2016-10" db="EMBL/GenBank/DDBJ databases">
        <authorList>
            <person name="de Groot N.N."/>
        </authorList>
    </citation>
    <scope>NUCLEOTIDE SEQUENCE [LARGE SCALE GENOMIC DNA]</scope>
    <source>
        <strain evidence="1 2">ATCC 35022</strain>
    </source>
</reference>
<sequence>MSKPHTLRLSQPIAWDGKDITEVGIRRPKVKDLRAMERDAGNTPNQIDQGVAMAALLTDLPVEVIDEMDAVDFAAISEVIAGFLPQGPAPATGAAL</sequence>
<dbReference type="RefSeq" id="WP_090880803.1">
    <property type="nucleotide sequence ID" value="NZ_FMXQ01000013.1"/>
</dbReference>
<accession>A0A1G6EJ97</accession>
<name>A0A1G6EJ97_9HYPH</name>
<dbReference type="InterPro" id="IPR019289">
    <property type="entry name" value="Phage_tail_E/E"/>
</dbReference>
<keyword evidence="2" id="KW-1185">Reference proteome</keyword>
<gene>
    <name evidence="1" type="ORF">SAMN02982931_04574</name>
</gene>
<dbReference type="OrthoDB" id="8304198at2"/>